<dbReference type="InterPro" id="IPR054958">
    <property type="entry name" value="NurA_nuclease"/>
</dbReference>
<dbReference type="STRING" id="277988.SAMN05216170_2145"/>
<gene>
    <name evidence="4" type="ORF">A3L14_10215</name>
    <name evidence="5" type="ORF">AMR53_01395</name>
    <name evidence="6" type="ORF">SAMN05216170_2145</name>
</gene>
<dbReference type="PIRSF" id="PIRSF018871">
    <property type="entry name" value="UCP018871"/>
    <property type="match status" value="1"/>
</dbReference>
<dbReference type="GeneID" id="33334803"/>
<dbReference type="Proteomes" id="UP000250136">
    <property type="component" value="Chromosome"/>
</dbReference>
<organism evidence="5 7">
    <name type="scientific">Thermococcus thioreducens</name>
    <dbReference type="NCBI Taxonomy" id="277988"/>
    <lineage>
        <taxon>Archaea</taxon>
        <taxon>Methanobacteriati</taxon>
        <taxon>Methanobacteriota</taxon>
        <taxon>Thermococci</taxon>
        <taxon>Thermococcales</taxon>
        <taxon>Thermococcaceae</taxon>
        <taxon>Thermococcus</taxon>
    </lineage>
</organism>
<name>A0A0Q2MUC5_9EURY</name>
<comment type="cofactor">
    <cofactor evidence="1">
        <name>Mn(2+)</name>
        <dbReference type="ChEBI" id="CHEBI:29035"/>
    </cofactor>
</comment>
<dbReference type="Proteomes" id="UP000051862">
    <property type="component" value="Unassembled WGS sequence"/>
</dbReference>
<keyword evidence="1" id="KW-0464">Manganese</keyword>
<feature type="domain" description="NurA" evidence="3">
    <location>
        <begin position="43"/>
        <end position="407"/>
    </location>
</feature>
<feature type="coiled-coil region" evidence="2">
    <location>
        <begin position="154"/>
        <end position="181"/>
    </location>
</feature>
<dbReference type="Pfam" id="PF09376">
    <property type="entry name" value="NurA"/>
    <property type="match status" value="1"/>
</dbReference>
<evidence type="ECO:0000313" key="6">
    <source>
        <dbReference type="EMBL" id="SEW21286.1"/>
    </source>
</evidence>
<evidence type="ECO:0000256" key="2">
    <source>
        <dbReference type="SAM" id="Coils"/>
    </source>
</evidence>
<feature type="binding site" evidence="1">
    <location>
        <position position="122"/>
    </location>
    <ligand>
        <name>Mn(2+)</name>
        <dbReference type="ChEBI" id="CHEBI:29035"/>
    </ligand>
</feature>
<dbReference type="NCBIfam" id="NF041032">
    <property type="entry name" value="NurA_Pyro"/>
    <property type="match status" value="1"/>
</dbReference>
<reference evidence="5 7" key="1">
    <citation type="submission" date="2015-08" db="EMBL/GenBank/DDBJ databases">
        <title>Thermococcus thioreducens DSM 14981 genome sequencing.</title>
        <authorList>
            <person name="Hong S.-J."/>
            <person name="Kim M.-C."/>
            <person name="Shin J.-H."/>
        </authorList>
    </citation>
    <scope>NUCLEOTIDE SEQUENCE [LARGE SCALE GENOMIC DNA]</scope>
    <source>
        <strain evidence="5 7">DSM 14981</strain>
    </source>
</reference>
<evidence type="ECO:0000313" key="5">
    <source>
        <dbReference type="EMBL" id="KQH83351.1"/>
    </source>
</evidence>
<dbReference type="EMBL" id="LIXN01000002">
    <property type="protein sequence ID" value="KQH83351.1"/>
    <property type="molecule type" value="Genomic_DNA"/>
</dbReference>
<dbReference type="SMART" id="SM00933">
    <property type="entry name" value="NurA"/>
    <property type="match status" value="1"/>
</dbReference>
<dbReference type="GO" id="GO:0046872">
    <property type="term" value="F:metal ion binding"/>
    <property type="evidence" value="ECO:0007669"/>
    <property type="project" value="UniProtKB-KW"/>
</dbReference>
<protein>
    <submittedName>
        <fullName evidence="5">5'-3' exonuclease</fullName>
    </submittedName>
    <submittedName>
        <fullName evidence="6">NurA 5'-3' nuclease</fullName>
    </submittedName>
</protein>
<keyword evidence="2" id="KW-0175">Coiled coil</keyword>
<evidence type="ECO:0000313" key="8">
    <source>
        <dbReference type="Proteomes" id="UP000182125"/>
    </source>
</evidence>
<dbReference type="GO" id="GO:0004527">
    <property type="term" value="F:exonuclease activity"/>
    <property type="evidence" value="ECO:0007669"/>
    <property type="project" value="UniProtKB-KW"/>
</dbReference>
<accession>A0A0Q2MUC5</accession>
<evidence type="ECO:0000313" key="7">
    <source>
        <dbReference type="Proteomes" id="UP000051862"/>
    </source>
</evidence>
<dbReference type="InterPro" id="IPR018977">
    <property type="entry name" value="NurA_domain"/>
</dbReference>
<dbReference type="OrthoDB" id="33831at2157"/>
<keyword evidence="5" id="KW-0378">Hydrolase</keyword>
<dbReference type="RefSeq" id="WP_055428560.1">
    <property type="nucleotide sequence ID" value="NZ_CP015105.1"/>
</dbReference>
<keyword evidence="5" id="KW-0540">Nuclease</keyword>
<dbReference type="AlphaFoldDB" id="A0A0Q2MUC5"/>
<reference evidence="6 8" key="3">
    <citation type="submission" date="2016-10" db="EMBL/GenBank/DDBJ databases">
        <authorList>
            <person name="de Groot N.N."/>
        </authorList>
    </citation>
    <scope>NUCLEOTIDE SEQUENCE [LARGE SCALE GENOMIC DNA]</scope>
    <source>
        <strain evidence="6 8">OGL-20</strain>
    </source>
</reference>
<dbReference type="EMBL" id="FOIW01000003">
    <property type="protein sequence ID" value="SEW21286.1"/>
    <property type="molecule type" value="Genomic_DNA"/>
</dbReference>
<sequence>MGYRLIDRASVDRIKLMLQRGYAEAQEKLKTIEWRELPDRRESKVYAIDGSQGKQRLSGTIFYAVSSYAFGNGPAYRLVYTNAMLYNQGISDQIIRLQMETLENKLGYLAAKIGNVDYVMMDGTLTGSLTRPPVYPESVRGINALQVVLEDEFASMIEFVLERLEKNYQDLESRLKKEGKSHEEVIFAESLMRDVFRKFFRNKLIAHSKGIRIRNCETAPEKVLIPLDALERYRGRSVEEAVENLRKKYCREIVIEDIREAIHVVLSYIEYLYSLEQLLDMNLIYVAKSFYTKRFSKKAGVDLPDVPYLDAYIRKKFGEEIPGYLPFPEPVKVEHSLPESLREFFPKIEDMSSRGVPSAYIRTMKGGVIYLLQSNREINDDLLAEILWHERNGYFRPLQRAHEGVKIEKKAFDAELKALLNIIKAESPELRVFLKYGRSPLE</sequence>
<keyword evidence="5" id="KW-0269">Exonuclease</keyword>
<dbReference type="EMBL" id="CP015105">
    <property type="protein sequence ID" value="ASJ13233.1"/>
    <property type="molecule type" value="Genomic_DNA"/>
</dbReference>
<keyword evidence="9" id="KW-1185">Reference proteome</keyword>
<evidence type="ECO:0000313" key="9">
    <source>
        <dbReference type="Proteomes" id="UP000250136"/>
    </source>
</evidence>
<dbReference type="Proteomes" id="UP000182125">
    <property type="component" value="Unassembled WGS sequence"/>
</dbReference>
<evidence type="ECO:0000313" key="4">
    <source>
        <dbReference type="EMBL" id="ASJ13233.1"/>
    </source>
</evidence>
<dbReference type="PATRIC" id="fig|277988.4.peg.298"/>
<feature type="binding site" evidence="1">
    <location>
        <position position="49"/>
    </location>
    <ligand>
        <name>Mn(2+)</name>
        <dbReference type="ChEBI" id="CHEBI:29035"/>
    </ligand>
</feature>
<dbReference type="KEGG" id="ttd:A3L14_10215"/>
<evidence type="ECO:0000259" key="3">
    <source>
        <dbReference type="SMART" id="SM00933"/>
    </source>
</evidence>
<evidence type="ECO:0000256" key="1">
    <source>
        <dbReference type="PIRSR" id="PIRSR018871-1"/>
    </source>
</evidence>
<proteinExistence type="predicted"/>
<keyword evidence="1" id="KW-0479">Metal-binding</keyword>
<reference evidence="4 9" key="2">
    <citation type="submission" date="2016-04" db="EMBL/GenBank/DDBJ databases">
        <title>Complete genome sequence of Thermococcus thioreducens type strain OGL-20P.</title>
        <authorList>
            <person name="Oger P.M."/>
        </authorList>
    </citation>
    <scope>NUCLEOTIDE SEQUENCE [LARGE SCALE GENOMIC DNA]</scope>
    <source>
        <strain evidence="4 9">OGL-20P</strain>
    </source>
</reference>
<dbReference type="InterPro" id="IPR016738">
    <property type="entry name" value="NurA-like"/>
</dbReference>